<feature type="site" description="Interaction with DNA" evidence="10">
    <location>
        <position position="477"/>
    </location>
</feature>
<dbReference type="Gene3D" id="3.30.230.10">
    <property type="match status" value="1"/>
</dbReference>
<feature type="binding site" evidence="10">
    <location>
        <position position="522"/>
    </location>
    <ligand>
        <name>Mg(2+)</name>
        <dbReference type="ChEBI" id="CHEBI:18420"/>
        <label>1</label>
        <note>catalytic</note>
    </ligand>
</feature>
<dbReference type="OrthoDB" id="9802808at2"/>
<comment type="cofactor">
    <cofactor evidence="10">
        <name>Mg(2+)</name>
        <dbReference type="ChEBI" id="CHEBI:18420"/>
    </cofactor>
    <cofactor evidence="10">
        <name>Mn(2+)</name>
        <dbReference type="ChEBI" id="CHEBI:29035"/>
    </cofactor>
    <cofactor evidence="10">
        <name>Ca(2+)</name>
        <dbReference type="ChEBI" id="CHEBI:29108"/>
    </cofactor>
    <text evidence="10">Binds two Mg(2+) per subunit. The magnesium ions form salt bridges with both the protein and the DNA. Can also accept other divalent metal cations, such as Mn(2+) or Ca(2+).</text>
</comment>
<dbReference type="CDD" id="cd03366">
    <property type="entry name" value="TOPRIM_TopoIIA_GyrB"/>
    <property type="match status" value="1"/>
</dbReference>
<dbReference type="InterPro" id="IPR000565">
    <property type="entry name" value="Topo_IIA_B"/>
</dbReference>
<dbReference type="EMBL" id="LT629766">
    <property type="protein sequence ID" value="SDR89506.1"/>
    <property type="molecule type" value="Genomic_DNA"/>
</dbReference>
<dbReference type="InterPro" id="IPR011557">
    <property type="entry name" value="GyrB"/>
</dbReference>
<dbReference type="FunFam" id="3.40.50.670:FF:000002">
    <property type="entry name" value="DNA gyrase subunit B"/>
    <property type="match status" value="1"/>
</dbReference>
<dbReference type="InterPro" id="IPR013760">
    <property type="entry name" value="Topo_IIA-like_dom_sf"/>
</dbReference>
<dbReference type="CDD" id="cd00822">
    <property type="entry name" value="TopoII_Trans_DNA_gyrase"/>
    <property type="match status" value="1"/>
</dbReference>
<evidence type="ECO:0000256" key="1">
    <source>
        <dbReference type="ARBA" id="ARBA00000185"/>
    </source>
</evidence>
<evidence type="ECO:0000259" key="11">
    <source>
        <dbReference type="PROSITE" id="PS50880"/>
    </source>
</evidence>
<dbReference type="InterPro" id="IPR013506">
    <property type="entry name" value="Topo_IIA_bsu_dom2"/>
</dbReference>
<dbReference type="PRINTS" id="PR00418">
    <property type="entry name" value="TPI2FAMILY"/>
</dbReference>
<evidence type="ECO:0000313" key="12">
    <source>
        <dbReference type="EMBL" id="SDR89506.1"/>
    </source>
</evidence>
<dbReference type="STRING" id="1136497.SAMN04489752_0529"/>
<dbReference type="InterPro" id="IPR001241">
    <property type="entry name" value="Topo_IIA"/>
</dbReference>
<evidence type="ECO:0000256" key="7">
    <source>
        <dbReference type="ARBA" id="ARBA00023029"/>
    </source>
</evidence>
<dbReference type="SUPFAM" id="SSF55874">
    <property type="entry name" value="ATPase domain of HSP90 chaperone/DNA topoisomerase II/histidine kinase"/>
    <property type="match status" value="1"/>
</dbReference>
<feature type="binding site" evidence="10">
    <location>
        <position position="524"/>
    </location>
    <ligand>
        <name>Mg(2+)</name>
        <dbReference type="ChEBI" id="CHEBI:18420"/>
        <label>2</label>
    </ligand>
</feature>
<dbReference type="FunFam" id="3.30.565.10:FF:000002">
    <property type="entry name" value="DNA gyrase subunit B"/>
    <property type="match status" value="1"/>
</dbReference>
<evidence type="ECO:0000313" key="13">
    <source>
        <dbReference type="Proteomes" id="UP000199597"/>
    </source>
</evidence>
<name>A0A1H1MS24_9MICO</name>
<dbReference type="GO" id="GO:0034335">
    <property type="term" value="F:DNA negative supercoiling activity"/>
    <property type="evidence" value="ECO:0007669"/>
    <property type="project" value="UniProtKB-ARBA"/>
</dbReference>
<keyword evidence="3 10" id="KW-0479">Metal-binding</keyword>
<dbReference type="NCBIfam" id="TIGR01059">
    <property type="entry name" value="gyrB"/>
    <property type="match status" value="1"/>
</dbReference>
<dbReference type="Proteomes" id="UP000199597">
    <property type="component" value="Chromosome I"/>
</dbReference>
<dbReference type="Pfam" id="PF00986">
    <property type="entry name" value="DNA_gyraseB_C"/>
    <property type="match status" value="1"/>
</dbReference>
<reference evidence="13" key="1">
    <citation type="submission" date="2016-10" db="EMBL/GenBank/DDBJ databases">
        <authorList>
            <person name="Varghese N."/>
            <person name="Submissions S."/>
        </authorList>
    </citation>
    <scope>NUCLEOTIDE SEQUENCE [LARGE SCALE GENOMIC DNA]</scope>
    <source>
        <strain evidence="13">DSM 23676</strain>
    </source>
</reference>
<dbReference type="FunFam" id="3.30.230.10:FF:000005">
    <property type="entry name" value="DNA gyrase subunit B"/>
    <property type="match status" value="1"/>
</dbReference>
<evidence type="ECO:0000256" key="4">
    <source>
        <dbReference type="ARBA" id="ARBA00022741"/>
    </source>
</evidence>
<dbReference type="PRINTS" id="PR01159">
    <property type="entry name" value="DNAGYRASEB"/>
</dbReference>
<feature type="domain" description="Toprim" evidence="11">
    <location>
        <begin position="443"/>
        <end position="557"/>
    </location>
</feature>
<dbReference type="GO" id="GO:0003677">
    <property type="term" value="F:DNA binding"/>
    <property type="evidence" value="ECO:0007669"/>
    <property type="project" value="UniProtKB-KW"/>
</dbReference>
<evidence type="ECO:0000256" key="9">
    <source>
        <dbReference type="ARBA" id="ARBA00023235"/>
    </source>
</evidence>
<dbReference type="NCBIfam" id="NF011501">
    <property type="entry name" value="PRK14939.1"/>
    <property type="match status" value="1"/>
</dbReference>
<keyword evidence="4 10" id="KW-0547">Nucleotide-binding</keyword>
<dbReference type="InterPro" id="IPR018522">
    <property type="entry name" value="TopoIIA_CS"/>
</dbReference>
<dbReference type="GO" id="GO:0005694">
    <property type="term" value="C:chromosome"/>
    <property type="evidence" value="ECO:0007669"/>
    <property type="project" value="InterPro"/>
</dbReference>
<dbReference type="CDD" id="cd16928">
    <property type="entry name" value="HATPase_GyrB-like"/>
    <property type="match status" value="1"/>
</dbReference>
<gene>
    <name evidence="10" type="primary">gyrB</name>
    <name evidence="12" type="ORF">SAMN04489752_0529</name>
</gene>
<feature type="binding site" evidence="10">
    <location>
        <position position="449"/>
    </location>
    <ligand>
        <name>Mg(2+)</name>
        <dbReference type="ChEBI" id="CHEBI:18420"/>
        <label>1</label>
        <note>catalytic</note>
    </ligand>
</feature>
<feature type="site" description="Interaction with DNA" evidence="10">
    <location>
        <position position="474"/>
    </location>
</feature>
<dbReference type="InterPro" id="IPR034160">
    <property type="entry name" value="TOPRIM_GyrB"/>
</dbReference>
<dbReference type="SMART" id="SM00387">
    <property type="entry name" value="HATPase_c"/>
    <property type="match status" value="1"/>
</dbReference>
<dbReference type="AlphaFoldDB" id="A0A1H1MS24"/>
<evidence type="ECO:0000256" key="5">
    <source>
        <dbReference type="ARBA" id="ARBA00022840"/>
    </source>
</evidence>
<dbReference type="HAMAP" id="MF_01898">
    <property type="entry name" value="GyrB"/>
    <property type="match status" value="1"/>
</dbReference>
<keyword evidence="5 10" id="KW-0067">ATP-binding</keyword>
<dbReference type="RefSeq" id="WP_092009754.1">
    <property type="nucleotide sequence ID" value="NZ_LT629766.1"/>
</dbReference>
<dbReference type="InterPro" id="IPR020568">
    <property type="entry name" value="Ribosomal_Su5_D2-typ_SF"/>
</dbReference>
<comment type="miscellaneous">
    <text evidence="10">Few gyrases are as efficient as E.coli at forming negative supercoils. Not all organisms have 2 type II topoisomerases; in organisms with a single type II topoisomerase this enzyme also has to decatenate newly replicated chromosomes.</text>
</comment>
<comment type="subunit">
    <text evidence="10">Heterotetramer, composed of two GyrA and two GyrB chains. In the heterotetramer, GyrA contains the active site tyrosine that forms a transient covalent intermediate with DNA, while GyrB binds cofactors and catalyzes ATP hydrolysis.</text>
</comment>
<dbReference type="PANTHER" id="PTHR45866">
    <property type="entry name" value="DNA GYRASE/TOPOISOMERASE SUBUNIT B"/>
    <property type="match status" value="1"/>
</dbReference>
<comment type="similarity">
    <text evidence="2 10">Belongs to the type II topoisomerase GyrB family.</text>
</comment>
<dbReference type="PANTHER" id="PTHR45866:SF1">
    <property type="entry name" value="DNA GYRASE SUBUNIT B, MITOCHONDRIAL"/>
    <property type="match status" value="1"/>
</dbReference>
<keyword evidence="13" id="KW-1185">Reference proteome</keyword>
<dbReference type="Pfam" id="PF01751">
    <property type="entry name" value="Toprim"/>
    <property type="match status" value="1"/>
</dbReference>
<feature type="binding site" evidence="10">
    <location>
        <position position="522"/>
    </location>
    <ligand>
        <name>Mg(2+)</name>
        <dbReference type="ChEBI" id="CHEBI:18420"/>
        <label>2</label>
    </ligand>
</feature>
<evidence type="ECO:0000256" key="8">
    <source>
        <dbReference type="ARBA" id="ARBA00023125"/>
    </source>
</evidence>
<evidence type="ECO:0000256" key="10">
    <source>
        <dbReference type="HAMAP-Rule" id="MF_01898"/>
    </source>
</evidence>
<evidence type="ECO:0000256" key="2">
    <source>
        <dbReference type="ARBA" id="ARBA00010708"/>
    </source>
</evidence>
<protein>
    <recommendedName>
        <fullName evidence="10">DNA gyrase subunit B</fullName>
        <ecNumber evidence="10">5.6.2.2</ecNumber>
    </recommendedName>
</protein>
<proteinExistence type="inferred from homology"/>
<dbReference type="InterPro" id="IPR013759">
    <property type="entry name" value="Topo_IIA_B_C"/>
</dbReference>
<dbReference type="GO" id="GO:0005737">
    <property type="term" value="C:cytoplasm"/>
    <property type="evidence" value="ECO:0007669"/>
    <property type="project" value="UniProtKB-SubCell"/>
</dbReference>
<comment type="function">
    <text evidence="10">A type II topoisomerase that negatively supercoils closed circular double-stranded (ds) DNA in an ATP-dependent manner to modulate DNA topology and maintain chromosomes in an underwound state. Negative supercoiling favors strand separation, and DNA replication, transcription, recombination and repair, all of which involve strand separation. Also able to catalyze the interconversion of other topological isomers of dsDNA rings, including catenanes and knotted rings. Type II topoisomerases break and join 2 DNA strands simultaneously in an ATP-dependent manner.</text>
</comment>
<accession>A0A1H1MS24</accession>
<comment type="catalytic activity">
    <reaction evidence="1 10">
        <text>ATP-dependent breakage, passage and rejoining of double-stranded DNA.</text>
        <dbReference type="EC" id="5.6.2.2"/>
    </reaction>
</comment>
<dbReference type="NCBIfam" id="NF004189">
    <property type="entry name" value="PRK05644.1"/>
    <property type="match status" value="1"/>
</dbReference>
<dbReference type="SUPFAM" id="SSF54211">
    <property type="entry name" value="Ribosomal protein S5 domain 2-like"/>
    <property type="match status" value="1"/>
</dbReference>
<dbReference type="Gene3D" id="3.30.565.10">
    <property type="entry name" value="Histidine kinase-like ATPase, C-terminal domain"/>
    <property type="match status" value="1"/>
</dbReference>
<keyword evidence="10" id="KW-0963">Cytoplasm</keyword>
<keyword evidence="9 10" id="KW-0413">Isomerase</keyword>
<organism evidence="12 13">
    <name type="scientific">Brevibacterium siliguriense</name>
    <dbReference type="NCBI Taxonomy" id="1136497"/>
    <lineage>
        <taxon>Bacteria</taxon>
        <taxon>Bacillati</taxon>
        <taxon>Actinomycetota</taxon>
        <taxon>Actinomycetes</taxon>
        <taxon>Micrococcales</taxon>
        <taxon>Brevibacteriaceae</taxon>
        <taxon>Brevibacterium</taxon>
    </lineage>
</organism>
<evidence type="ECO:0000256" key="6">
    <source>
        <dbReference type="ARBA" id="ARBA00022842"/>
    </source>
</evidence>
<dbReference type="GO" id="GO:0006261">
    <property type="term" value="P:DNA-templated DNA replication"/>
    <property type="evidence" value="ECO:0007669"/>
    <property type="project" value="UniProtKB-UniRule"/>
</dbReference>
<dbReference type="GO" id="GO:0005524">
    <property type="term" value="F:ATP binding"/>
    <property type="evidence" value="ECO:0007669"/>
    <property type="project" value="UniProtKB-UniRule"/>
</dbReference>
<dbReference type="PROSITE" id="PS50880">
    <property type="entry name" value="TOPRIM"/>
    <property type="match status" value="1"/>
</dbReference>
<dbReference type="InterPro" id="IPR003594">
    <property type="entry name" value="HATPase_dom"/>
</dbReference>
<dbReference type="PROSITE" id="PS00177">
    <property type="entry name" value="TOPOISOMERASE_II"/>
    <property type="match status" value="1"/>
</dbReference>
<keyword evidence="8" id="KW-0238">DNA-binding</keyword>
<keyword evidence="6 10" id="KW-0460">Magnesium</keyword>
<sequence>MTTEDQPHYDAGDITVLEGLEAVRKRPGMYIGSTSERGLHHLVQEIVDNSVDEAMAGYCDHIEVTILADGGVRVSDDGRGMPVAMHPTEGKPTVEVILTILHAGGKFGGGGYAVAGGLHGVGSTVVNALSERLEVEVKRDGYVWTMDFVRGVPTGELQRGEATDATGTTVTFWPDGSIFETTDFSYEYLRARFQQMAFLNKGLKISLTDERQNEVDDDEVQIDEDEASEWKPRTVTYEYANGLLDYVEYLNSAKKADLVHPDVIVFEAEEGEQTLALEIAMQWTTSYNESVHTYANVINTHEGGTHEEGFRTALTSLVNAYAKEQKLLRDKDPNLTGDDIREGLTAVISVKLGDPQFEGQTKTKLGNSEVKGFVQRVVRDELGHWLESNPAQAKDVVRKALQASQARLAARKAREATRRKGLLESSGMPGKLKDCQSKDPFVSEVFIVEGDSAGGSATQGRNPNTQAILPLRGKILNVEKARLDRALGNNEVQAMITAFGTGIGEEFDLEKLRYHKIVLMADADVDGQHITTLLLTLIFRYMKPLIEHGYVYLATPPLYRIKWSNAPHQFAYTDKERDGLLETGRAAGKRLPKDLAIQRYKGLGEMNYEELWETTMDPDHRLLKQVSLDDAIVADEIFTVLMGDDVDSRRRFIQENAKDVRFLDI</sequence>
<dbReference type="Gene3D" id="3.40.50.670">
    <property type="match status" value="1"/>
</dbReference>
<dbReference type="Pfam" id="PF00204">
    <property type="entry name" value="DNA_gyraseB"/>
    <property type="match status" value="1"/>
</dbReference>
<keyword evidence="7 10" id="KW-0799">Topoisomerase</keyword>
<dbReference type="InterPro" id="IPR036890">
    <property type="entry name" value="HATPase_C_sf"/>
</dbReference>
<dbReference type="SMART" id="SM00433">
    <property type="entry name" value="TOP2c"/>
    <property type="match status" value="1"/>
</dbReference>
<dbReference type="Pfam" id="PF02518">
    <property type="entry name" value="HATPase_c"/>
    <property type="match status" value="1"/>
</dbReference>
<comment type="subcellular location">
    <subcellularLocation>
        <location evidence="10">Cytoplasm</location>
    </subcellularLocation>
</comment>
<dbReference type="InterPro" id="IPR002288">
    <property type="entry name" value="DNA_gyrase_B_C"/>
</dbReference>
<dbReference type="EC" id="5.6.2.2" evidence="10"/>
<dbReference type="SUPFAM" id="SSF56719">
    <property type="entry name" value="Type II DNA topoisomerase"/>
    <property type="match status" value="1"/>
</dbReference>
<dbReference type="GO" id="GO:0006265">
    <property type="term" value="P:DNA topological change"/>
    <property type="evidence" value="ECO:0007669"/>
    <property type="project" value="UniProtKB-UniRule"/>
</dbReference>
<dbReference type="InterPro" id="IPR014721">
    <property type="entry name" value="Ribsml_uS5_D2-typ_fold_subgr"/>
</dbReference>
<dbReference type="GO" id="GO:0046872">
    <property type="term" value="F:metal ion binding"/>
    <property type="evidence" value="ECO:0007669"/>
    <property type="project" value="UniProtKB-KW"/>
</dbReference>
<dbReference type="InterPro" id="IPR006171">
    <property type="entry name" value="TOPRIM_dom"/>
</dbReference>
<evidence type="ECO:0000256" key="3">
    <source>
        <dbReference type="ARBA" id="ARBA00022723"/>
    </source>
</evidence>